<feature type="region of interest" description="Disordered" evidence="1">
    <location>
        <begin position="103"/>
        <end position="198"/>
    </location>
</feature>
<organism evidence="4 5">
    <name type="scientific">Denitrobaculum tricleocarpae</name>
    <dbReference type="NCBI Taxonomy" id="2591009"/>
    <lineage>
        <taxon>Bacteria</taxon>
        <taxon>Pseudomonadati</taxon>
        <taxon>Pseudomonadota</taxon>
        <taxon>Alphaproteobacteria</taxon>
        <taxon>Rhodospirillales</taxon>
        <taxon>Rhodospirillaceae</taxon>
        <taxon>Denitrobaculum</taxon>
    </lineage>
</organism>
<comment type="caution">
    <text evidence="4">The sequence shown here is derived from an EMBL/GenBank/DDBJ whole genome shotgun (WGS) entry which is preliminary data.</text>
</comment>
<dbReference type="Proteomes" id="UP000315252">
    <property type="component" value="Unassembled WGS sequence"/>
</dbReference>
<evidence type="ECO:0000313" key="5">
    <source>
        <dbReference type="Proteomes" id="UP000315252"/>
    </source>
</evidence>
<keyword evidence="2" id="KW-0472">Membrane</keyword>
<evidence type="ECO:0000256" key="1">
    <source>
        <dbReference type="SAM" id="MobiDB-lite"/>
    </source>
</evidence>
<dbReference type="EMBL" id="VHSH01000014">
    <property type="protein sequence ID" value="TQV71272.1"/>
    <property type="molecule type" value="Genomic_DNA"/>
</dbReference>
<dbReference type="AlphaFoldDB" id="A0A545T251"/>
<name>A0A545T251_9PROT</name>
<proteinExistence type="predicted"/>
<evidence type="ECO:0000256" key="2">
    <source>
        <dbReference type="SAM" id="Phobius"/>
    </source>
</evidence>
<dbReference type="RefSeq" id="WP_142899565.1">
    <property type="nucleotide sequence ID" value="NZ_ML660065.1"/>
</dbReference>
<feature type="domain" description="DUF6468" evidence="3">
    <location>
        <begin position="36"/>
        <end position="111"/>
    </location>
</feature>
<feature type="transmembrane region" description="Helical" evidence="2">
    <location>
        <begin position="6"/>
        <end position="28"/>
    </location>
</feature>
<keyword evidence="5" id="KW-1185">Reference proteome</keyword>
<keyword evidence="2" id="KW-0812">Transmembrane</keyword>
<keyword evidence="2" id="KW-1133">Transmembrane helix</keyword>
<dbReference type="Pfam" id="PF20072">
    <property type="entry name" value="DUF6468"/>
    <property type="match status" value="1"/>
</dbReference>
<gene>
    <name evidence="4" type="ORF">FKG95_26930</name>
</gene>
<protein>
    <recommendedName>
        <fullName evidence="3">DUF6468 domain-containing protein</fullName>
    </recommendedName>
</protein>
<accession>A0A545T251</accession>
<evidence type="ECO:0000313" key="4">
    <source>
        <dbReference type="EMBL" id="TQV71272.1"/>
    </source>
</evidence>
<sequence>MSTGFDFTLIVDLIVAGLLVATIVYAAILDRKLGALRKSKDEMESLIKDFADSTLKAEEGLAELRSHAGSSGNELQKQVEGAAKMLTDLKFLVERGETLSNQLESASATARDSLGGSGFGSTRGGGRNVVSTGQRDAGARQLRPNSDMGAGQSSAAPKVSPGMHDEDADPDVPISERLNLSSENPGAQALLKALQRMR</sequence>
<dbReference type="OrthoDB" id="7285081at2"/>
<dbReference type="InterPro" id="IPR045531">
    <property type="entry name" value="DUF6468"/>
</dbReference>
<reference evidence="4 5" key="1">
    <citation type="submission" date="2019-06" db="EMBL/GenBank/DDBJ databases">
        <title>Whole genome sequence for Rhodospirillaceae sp. R148.</title>
        <authorList>
            <person name="Wang G."/>
        </authorList>
    </citation>
    <scope>NUCLEOTIDE SEQUENCE [LARGE SCALE GENOMIC DNA]</scope>
    <source>
        <strain evidence="4 5">R148</strain>
    </source>
</reference>
<feature type="compositionally biased region" description="Gly residues" evidence="1">
    <location>
        <begin position="115"/>
        <end position="127"/>
    </location>
</feature>
<evidence type="ECO:0000259" key="3">
    <source>
        <dbReference type="Pfam" id="PF20072"/>
    </source>
</evidence>